<feature type="non-terminal residue" evidence="2">
    <location>
        <position position="1"/>
    </location>
</feature>
<dbReference type="AlphaFoldDB" id="A0A3R0XFD8"/>
<dbReference type="InterPro" id="IPR043142">
    <property type="entry name" value="PapC-like_C_sf"/>
</dbReference>
<comment type="caution">
    <text evidence="2">The sequence shown here is derived from an EMBL/GenBank/DDBJ whole genome shotgun (WGS) entry which is preliminary data.</text>
</comment>
<protein>
    <submittedName>
        <fullName evidence="2">Capsule biosynthesis protein</fullName>
    </submittedName>
</protein>
<name>A0A3R0XFD8_SALET</name>
<dbReference type="PANTHER" id="PTHR30451">
    <property type="entry name" value="OUTER MEMBRANE USHER PROTEIN"/>
    <property type="match status" value="1"/>
</dbReference>
<dbReference type="GO" id="GO:0009279">
    <property type="term" value="C:cell outer membrane"/>
    <property type="evidence" value="ECO:0007669"/>
    <property type="project" value="TreeGrafter"/>
</dbReference>
<reference evidence="2" key="1">
    <citation type="submission" date="2018-07" db="EMBL/GenBank/DDBJ databases">
        <authorList>
            <person name="Ashton P.M."/>
            <person name="Dallman T."/>
            <person name="Nair S."/>
            <person name="De Pinna E."/>
            <person name="Peters T."/>
            <person name="Grant K."/>
        </authorList>
    </citation>
    <scope>NUCLEOTIDE SEQUENCE [LARGE SCALE GENOMIC DNA]</scope>
    <source>
        <strain evidence="2">157339</strain>
    </source>
</reference>
<dbReference type="InterPro" id="IPR000015">
    <property type="entry name" value="Fimb_usher"/>
</dbReference>
<dbReference type="PANTHER" id="PTHR30451:SF9">
    <property type="entry name" value="F1 CAPSULE-ANCHORING PROTEIN"/>
    <property type="match status" value="1"/>
</dbReference>
<dbReference type="Gene3D" id="2.60.40.2070">
    <property type="match status" value="1"/>
</dbReference>
<feature type="domain" description="PapC-like C-terminal" evidence="1">
    <location>
        <begin position="20"/>
        <end position="85"/>
    </location>
</feature>
<dbReference type="InterPro" id="IPR025949">
    <property type="entry name" value="PapC-like_C"/>
</dbReference>
<organism evidence="2">
    <name type="scientific">Salmonella enterica I</name>
    <dbReference type="NCBI Taxonomy" id="59201"/>
    <lineage>
        <taxon>Bacteria</taxon>
        <taxon>Pseudomonadati</taxon>
        <taxon>Pseudomonadota</taxon>
        <taxon>Gammaproteobacteria</taxon>
        <taxon>Enterobacterales</taxon>
        <taxon>Enterobacteriaceae</taxon>
        <taxon>Salmonella</taxon>
    </lineage>
</organism>
<accession>A0A3R0XFD8</accession>
<evidence type="ECO:0000259" key="1">
    <source>
        <dbReference type="Pfam" id="PF13953"/>
    </source>
</evidence>
<dbReference type="Pfam" id="PF13953">
    <property type="entry name" value="PapC_C"/>
    <property type="match status" value="1"/>
</dbReference>
<dbReference type="EMBL" id="RVHM01000095">
    <property type="protein sequence ID" value="MLV00313.1"/>
    <property type="molecule type" value="Genomic_DNA"/>
</dbReference>
<gene>
    <name evidence="2" type="ORF">DRU74_27245</name>
</gene>
<evidence type="ECO:0000313" key="2">
    <source>
        <dbReference type="EMBL" id="MLV00313.1"/>
    </source>
</evidence>
<sequence length="101" mass="10331">PTKGAVVKAGFRTSVGKRVLVTLTRPDGTAVPFGSVATVSGVENSTGIAGDGGQVYLTGMPDKGKVTVRWGEGQSQHCAAEVRVPDDAGPAGLYMARAQCR</sequence>
<proteinExistence type="predicted"/>
<dbReference type="GO" id="GO:0009297">
    <property type="term" value="P:pilus assembly"/>
    <property type="evidence" value="ECO:0007669"/>
    <property type="project" value="InterPro"/>
</dbReference>
<dbReference type="GO" id="GO:0015473">
    <property type="term" value="F:fimbrial usher porin activity"/>
    <property type="evidence" value="ECO:0007669"/>
    <property type="project" value="InterPro"/>
</dbReference>
<dbReference type="Proteomes" id="UP000885374">
    <property type="component" value="Unassembled WGS sequence"/>
</dbReference>